<dbReference type="PANTHER" id="PTHR33343">
    <property type="entry name" value="54S RIBOSOMAL PROTEIN BL35M"/>
    <property type="match status" value="1"/>
</dbReference>
<protein>
    <recommendedName>
        <fullName evidence="4">50S ribosomal protein L35</fullName>
    </recommendedName>
</protein>
<dbReference type="PANTHER" id="PTHR33343:SF1">
    <property type="entry name" value="LARGE RIBOSOMAL SUBUNIT PROTEIN BL35M"/>
    <property type="match status" value="1"/>
</dbReference>
<evidence type="ECO:0000256" key="2">
    <source>
        <dbReference type="ARBA" id="ARBA00022980"/>
    </source>
</evidence>
<dbReference type="GO" id="GO:0006412">
    <property type="term" value="P:translation"/>
    <property type="evidence" value="ECO:0007669"/>
    <property type="project" value="InterPro"/>
</dbReference>
<dbReference type="Pfam" id="PF01632">
    <property type="entry name" value="Ribosomal_L35p"/>
    <property type="match status" value="1"/>
</dbReference>
<evidence type="ECO:0000256" key="3">
    <source>
        <dbReference type="ARBA" id="ARBA00023274"/>
    </source>
</evidence>
<dbReference type="Gene3D" id="4.10.410.60">
    <property type="match status" value="1"/>
</dbReference>
<gene>
    <name evidence="5" type="primary">rpl35</name>
    <name evidence="5" type="ORF">Rhodyp_019</name>
</gene>
<geneLocation type="plastid" evidence="5"/>
<dbReference type="HAMAP" id="MF_00514">
    <property type="entry name" value="Ribosomal_bL35"/>
    <property type="match status" value="1"/>
</dbReference>
<dbReference type="GeneID" id="29069422"/>
<dbReference type="PRINTS" id="PR00064">
    <property type="entry name" value="RIBOSOMALL35"/>
</dbReference>
<dbReference type="GO" id="GO:0003735">
    <property type="term" value="F:structural constituent of ribosome"/>
    <property type="evidence" value="ECO:0007669"/>
    <property type="project" value="InterPro"/>
</dbReference>
<dbReference type="InterPro" id="IPR037229">
    <property type="entry name" value="Ribosomal_bL35_sf"/>
</dbReference>
<dbReference type="NCBIfam" id="TIGR00001">
    <property type="entry name" value="rpmI_bact"/>
    <property type="match status" value="1"/>
</dbReference>
<evidence type="ECO:0000313" key="5">
    <source>
        <dbReference type="EMBL" id="AOM64297.1"/>
    </source>
</evidence>
<dbReference type="InterPro" id="IPR021137">
    <property type="entry name" value="Ribosomal_bL35-like"/>
</dbReference>
<dbReference type="SUPFAM" id="SSF143034">
    <property type="entry name" value="L35p-like"/>
    <property type="match status" value="1"/>
</dbReference>
<reference evidence="5" key="1">
    <citation type="journal article" date="2016" name="BMC Biol.">
        <title>Parallel evolution of highly conserved plastid genome architecture in red seaweeds and seed plants.</title>
        <authorList>
            <person name="Lee J."/>
            <person name="Cho C.H."/>
            <person name="Park S.I."/>
            <person name="Choi J.W."/>
            <person name="Song H.S."/>
            <person name="West J.A."/>
            <person name="Bhattacharya D."/>
            <person name="Yoon H.S."/>
        </authorList>
    </citation>
    <scope>NUCLEOTIDE SEQUENCE</scope>
</reference>
<dbReference type="AlphaFoldDB" id="A0A1C9C7D8"/>
<dbReference type="FunFam" id="4.10.410.60:FF:000001">
    <property type="entry name" value="50S ribosomal protein L35"/>
    <property type="match status" value="1"/>
</dbReference>
<dbReference type="EMBL" id="KX284709">
    <property type="protein sequence ID" value="AOM64297.1"/>
    <property type="molecule type" value="Genomic_DNA"/>
</dbReference>
<evidence type="ECO:0000256" key="1">
    <source>
        <dbReference type="ARBA" id="ARBA00006598"/>
    </source>
</evidence>
<proteinExistence type="inferred from homology"/>
<dbReference type="RefSeq" id="YP_009293615.1">
    <property type="nucleotide sequence ID" value="NC_031144.1"/>
</dbReference>
<dbReference type="InterPro" id="IPR001706">
    <property type="entry name" value="Ribosomal_bL35"/>
</dbReference>
<sequence>MSKLKTSKSIVKRLKITSSGKFFRRRASRNHLLQKKTSERKQKLRKISRVFSGNILNFSSKLPYVS</sequence>
<organism evidence="5">
    <name type="scientific">Rhodymenia pseudopalmata</name>
    <name type="common">Red alga</name>
    <dbReference type="NCBI Taxonomy" id="31502"/>
    <lineage>
        <taxon>Eukaryota</taxon>
        <taxon>Rhodophyta</taxon>
        <taxon>Florideophyceae</taxon>
        <taxon>Rhodymeniophycidae</taxon>
        <taxon>Rhodymeniales</taxon>
        <taxon>Rhodymeniaceae</taxon>
        <taxon>Rhodymenia</taxon>
    </lineage>
</organism>
<keyword evidence="2 4" id="KW-0689">Ribosomal protein</keyword>
<accession>A0A1C9C7D8</accession>
<name>A0A1C9C7D8_RHOPU</name>
<keyword evidence="5" id="KW-0934">Plastid</keyword>
<dbReference type="GO" id="GO:0015934">
    <property type="term" value="C:large ribosomal subunit"/>
    <property type="evidence" value="ECO:0007669"/>
    <property type="project" value="TreeGrafter"/>
</dbReference>
<keyword evidence="3 4" id="KW-0687">Ribonucleoprotein</keyword>
<comment type="similarity">
    <text evidence="1 4">Belongs to the bacterial ribosomal protein bL35 family.</text>
</comment>
<evidence type="ECO:0000256" key="4">
    <source>
        <dbReference type="RuleBase" id="RU000568"/>
    </source>
</evidence>